<keyword evidence="7" id="KW-1185">Reference proteome</keyword>
<name>A0A2S9I3Y3_9GAMM</name>
<evidence type="ECO:0000256" key="1">
    <source>
        <dbReference type="ARBA" id="ARBA00022490"/>
    </source>
</evidence>
<dbReference type="GO" id="GO:0005737">
    <property type="term" value="C:cytoplasm"/>
    <property type="evidence" value="ECO:0007669"/>
    <property type="project" value="UniProtKB-SubCell"/>
</dbReference>
<dbReference type="NCBIfam" id="NF008723">
    <property type="entry name" value="PRK11718.1"/>
    <property type="match status" value="1"/>
</dbReference>
<evidence type="ECO:0000256" key="5">
    <source>
        <dbReference type="RuleBase" id="RU004409"/>
    </source>
</evidence>
<comment type="function">
    <text evidence="4">Binds RpoD and negatively regulates RpoD-mediated transcription activation by preventing the interaction between the primary sigma factor RpoD with the catalytic core of the RNA polymerase and with promoter DNA. May be involved in replacement of the RNA polymerase sigma subunit from RpoD to RpoS during the transition from exponential growth to the stationary phase.</text>
</comment>
<evidence type="ECO:0000313" key="7">
    <source>
        <dbReference type="Proteomes" id="UP000239181"/>
    </source>
</evidence>
<dbReference type="HAMAP" id="MF_01181">
    <property type="entry name" value="Rsd"/>
    <property type="match status" value="1"/>
</dbReference>
<proteinExistence type="inferred from homology"/>
<keyword evidence="2 4" id="KW-0805">Transcription regulation</keyword>
<evidence type="ECO:0000256" key="3">
    <source>
        <dbReference type="ARBA" id="ARBA00023163"/>
    </source>
</evidence>
<comment type="subunit">
    <text evidence="4">Interacts with RpoD.</text>
</comment>
<keyword evidence="1 4" id="KW-0963">Cytoplasm</keyword>
<dbReference type="RefSeq" id="WP_105595687.1">
    <property type="nucleotide sequence ID" value="NZ_PDET01000031.1"/>
</dbReference>
<dbReference type="InterPro" id="IPR023785">
    <property type="entry name" value="Sigma70_reg_Rsd"/>
</dbReference>
<evidence type="ECO:0000313" key="6">
    <source>
        <dbReference type="EMBL" id="PRD12502.1"/>
    </source>
</evidence>
<dbReference type="Proteomes" id="UP000239181">
    <property type="component" value="Unassembled WGS sequence"/>
</dbReference>
<reference evidence="6 7" key="1">
    <citation type="submission" date="2017-10" db="EMBL/GenBank/DDBJ databases">
        <title>Draft genome of two endophytic bacteria isolated from 'guarana' Paullinia cupana (Mart.) Ducke.</title>
        <authorList>
            <person name="Siqueira K.A."/>
            <person name="Liotti R.G."/>
            <person name="Mendes T.A."/>
            <person name="Soares M.A."/>
        </authorList>
    </citation>
    <scope>NUCLEOTIDE SEQUENCE [LARGE SCALE GENOMIC DNA]</scope>
    <source>
        <strain evidence="6 7">342</strain>
    </source>
</reference>
<dbReference type="Pfam" id="PF04353">
    <property type="entry name" value="Rsd_AlgQ"/>
    <property type="match status" value="1"/>
</dbReference>
<dbReference type="AlphaFoldDB" id="A0A2S9I3Y3"/>
<dbReference type="InterPro" id="IPR038309">
    <property type="entry name" value="Rsd/AlgQ_sf"/>
</dbReference>
<sequence length="168" mass="18806">MLNQLENLAARVGGCSELVDFCLHARKQLLIAYYQMAGLKPNKESLTALDENALDNFCQNLVDYLSTGHFTAYERFIKELEGTEQLAQAALIYPSLRANTDHIMQIYDTYLEKAIETDDAVDFQLTLSLVGEVLAERFVLEDKFIKLALEKVAENQMANDVAPLAPSA</sequence>
<comment type="similarity">
    <text evidence="4 5">Belongs to the Rsd/AlgQ family.</text>
</comment>
<comment type="caution">
    <text evidence="6">The sequence shown here is derived from an EMBL/GenBank/DDBJ whole genome shotgun (WGS) entry which is preliminary data.</text>
</comment>
<dbReference type="PIRSF" id="PIRSF016548">
    <property type="entry name" value="Rsd_AlgQ"/>
    <property type="match status" value="1"/>
</dbReference>
<organism evidence="6 7">
    <name type="scientific">Pantoea coffeiphila</name>
    <dbReference type="NCBI Taxonomy" id="1465635"/>
    <lineage>
        <taxon>Bacteria</taxon>
        <taxon>Pseudomonadati</taxon>
        <taxon>Pseudomonadota</taxon>
        <taxon>Gammaproteobacteria</taxon>
        <taxon>Enterobacterales</taxon>
        <taxon>Erwiniaceae</taxon>
        <taxon>Pantoea</taxon>
    </lineage>
</organism>
<evidence type="ECO:0000256" key="4">
    <source>
        <dbReference type="HAMAP-Rule" id="MF_01181"/>
    </source>
</evidence>
<dbReference type="EMBL" id="PDET01000031">
    <property type="protein sequence ID" value="PRD12502.1"/>
    <property type="molecule type" value="Genomic_DNA"/>
</dbReference>
<protein>
    <recommendedName>
        <fullName evidence="4">Regulator of sigma D</fullName>
    </recommendedName>
</protein>
<keyword evidence="3 4" id="KW-0804">Transcription</keyword>
<accession>A0A2S9I3Y3</accession>
<dbReference type="OrthoDB" id="5567237at2"/>
<evidence type="ECO:0000256" key="2">
    <source>
        <dbReference type="ARBA" id="ARBA00023015"/>
    </source>
</evidence>
<dbReference type="InterPro" id="IPR007448">
    <property type="entry name" value="Sigma70_reg_Rsd_AlgQ"/>
</dbReference>
<dbReference type="Gene3D" id="1.20.120.1370">
    <property type="entry name" value="Regulator of RNA polymerase sigma(70) subunit, domain 4"/>
    <property type="match status" value="1"/>
</dbReference>
<comment type="subcellular location">
    <subcellularLocation>
        <location evidence="4">Cytoplasm</location>
    </subcellularLocation>
</comment>
<gene>
    <name evidence="4" type="primary">rsd</name>
    <name evidence="6" type="ORF">CQW29_26165</name>
</gene>
<dbReference type="GO" id="GO:0006355">
    <property type="term" value="P:regulation of DNA-templated transcription"/>
    <property type="evidence" value="ECO:0007669"/>
    <property type="project" value="InterPro"/>
</dbReference>